<evidence type="ECO:0000259" key="10">
    <source>
        <dbReference type="PROSITE" id="PS50880"/>
    </source>
</evidence>
<dbReference type="CDD" id="cd00186">
    <property type="entry name" value="TOP1Ac"/>
    <property type="match status" value="1"/>
</dbReference>
<evidence type="ECO:0000256" key="9">
    <source>
        <dbReference type="SAM" id="MobiDB-lite"/>
    </source>
</evidence>
<dbReference type="InterPro" id="IPR023405">
    <property type="entry name" value="Topo_IA_core_domain"/>
</dbReference>
<dbReference type="PROSITE" id="PS00396">
    <property type="entry name" value="TOPO_IA_1"/>
    <property type="match status" value="1"/>
</dbReference>
<dbReference type="PROSITE" id="PS50880">
    <property type="entry name" value="TOPRIM"/>
    <property type="match status" value="1"/>
</dbReference>
<gene>
    <name evidence="12" type="ORF">METZ01_LOCUS25959</name>
</gene>
<dbReference type="GO" id="GO:0006265">
    <property type="term" value="P:DNA topological change"/>
    <property type="evidence" value="ECO:0007669"/>
    <property type="project" value="InterPro"/>
</dbReference>
<comment type="catalytic activity">
    <reaction evidence="1">
        <text>ATP-independent breakage of single-stranded DNA, followed by passage and rejoining.</text>
        <dbReference type="EC" id="5.6.2.1"/>
    </reaction>
</comment>
<keyword evidence="5" id="KW-0460">Magnesium</keyword>
<dbReference type="NCBIfam" id="TIGR01051">
    <property type="entry name" value="topA_bact"/>
    <property type="match status" value="1"/>
</dbReference>
<feature type="region of interest" description="Disordered" evidence="9">
    <location>
        <begin position="264"/>
        <end position="283"/>
    </location>
</feature>
<sequence>MSNQEKLLIIVESPSKTKTISKYIDHAKVIASIGHFKDLPKKELGIDIKNDFAMDIETIADRKKFITELKNETKTADRILIATDPDREGEAIAAHIAEEINKDVERVEFTEITKNAVMEAINNSREINYNLVDAQRARRAIDRLVGFTFSPVLWQTLRNLRVKGLSAGRVQSVALKLLVKREKERNKFIKNKFFAIDAELIEESSNKNFKAKLTHYDEQKVATSDDFDKFDSGLKNKNLLLINTEKAEKIKKESNENPWEIIDIESKPTSSSPPPPFTTSTLQQDASRKFGYSPKRTMVIAQKLYEQGFITYMRTDSTNLSSEALSAAKHSIENKFGKEFLPDSFNIYKTKVANAQEAHEAIRPAGRAFKETNKIATILGKDESQLYDLILNRTLASQMKAAEYIRTNVTIKNGKSIYKANGNVTKFKGYTAAYEQALGRNQKSGAGSLPPLSESSNIKHKTISSEEKTTIPPRRFSEAMLVKEMETRGIGRPSTYSSILDKIVSKEYAIKKNKTLIPTFIGIAITQLLENHYLALFNEQFTATMERKLDAISRSENSYLDILKEFYYGTETYQGVEKLLEEKVDIQKACTIPIANDIDIRVGQYGPFIQKNDKNITIPEDLFLGDLNSETVKDLIALQDQDNIIGKSDNGESILLKVGRYGPYLELSDSKTRKSIPKSIGVDNVTEKIANDLLNLPKNLGQNPETTEDVFVDFGRYGPYVKCGKTNASMKANDNPLTITLDDAIKLIKNRKAKFEPKVLGIDSETKKEILIKTGRFGPYVTDGNKNVSLKGYKIDEVTLEESIKLLSEKK</sequence>
<dbReference type="EMBL" id="UINC01001168">
    <property type="protein sequence ID" value="SUZ73105.1"/>
    <property type="molecule type" value="Genomic_DNA"/>
</dbReference>
<dbReference type="Pfam" id="PF01131">
    <property type="entry name" value="Topoisom_bac"/>
    <property type="match status" value="1"/>
</dbReference>
<dbReference type="Pfam" id="PF13368">
    <property type="entry name" value="Toprim_C_rpt"/>
    <property type="match status" value="2"/>
</dbReference>
<dbReference type="GO" id="GO:0003917">
    <property type="term" value="F:DNA topoisomerase type I (single strand cut, ATP-independent) activity"/>
    <property type="evidence" value="ECO:0007669"/>
    <property type="project" value="UniProtKB-EC"/>
</dbReference>
<evidence type="ECO:0000256" key="6">
    <source>
        <dbReference type="ARBA" id="ARBA00023029"/>
    </source>
</evidence>
<dbReference type="SMART" id="SM00436">
    <property type="entry name" value="TOP1Bc"/>
    <property type="match status" value="1"/>
</dbReference>
<evidence type="ECO:0000259" key="11">
    <source>
        <dbReference type="PROSITE" id="PS52039"/>
    </source>
</evidence>
<dbReference type="Gene3D" id="1.10.460.10">
    <property type="entry name" value="Topoisomerase I, domain 2"/>
    <property type="match status" value="1"/>
</dbReference>
<dbReference type="InterPro" id="IPR028612">
    <property type="entry name" value="Topoisom_1_IA"/>
</dbReference>
<dbReference type="InterPro" id="IPR006171">
    <property type="entry name" value="TOPRIM_dom"/>
</dbReference>
<dbReference type="SMART" id="SM00493">
    <property type="entry name" value="TOPRIM"/>
    <property type="match status" value="1"/>
</dbReference>
<evidence type="ECO:0000256" key="8">
    <source>
        <dbReference type="ARBA" id="ARBA00023235"/>
    </source>
</evidence>
<dbReference type="GO" id="GO:0046872">
    <property type="term" value="F:metal ion binding"/>
    <property type="evidence" value="ECO:0007669"/>
    <property type="project" value="UniProtKB-KW"/>
</dbReference>
<accession>A0A381Q1B0</accession>
<comment type="similarity">
    <text evidence="2">Belongs to the type IA topoisomerase family.</text>
</comment>
<dbReference type="InterPro" id="IPR003602">
    <property type="entry name" value="Topo_IA_DNA-bd_dom"/>
</dbReference>
<dbReference type="InterPro" id="IPR023406">
    <property type="entry name" value="Topo_IA_AS"/>
</dbReference>
<evidence type="ECO:0000256" key="4">
    <source>
        <dbReference type="ARBA" id="ARBA00022723"/>
    </source>
</evidence>
<reference evidence="12" key="1">
    <citation type="submission" date="2018-05" db="EMBL/GenBank/DDBJ databases">
        <authorList>
            <person name="Lanie J.A."/>
            <person name="Ng W.-L."/>
            <person name="Kazmierczak K.M."/>
            <person name="Andrzejewski T.M."/>
            <person name="Davidsen T.M."/>
            <person name="Wayne K.J."/>
            <person name="Tettelin H."/>
            <person name="Glass J.I."/>
            <person name="Rusch D."/>
            <person name="Podicherti R."/>
            <person name="Tsui H.-C.T."/>
            <person name="Winkler M.E."/>
        </authorList>
    </citation>
    <scope>NUCLEOTIDE SEQUENCE</scope>
</reference>
<evidence type="ECO:0000256" key="3">
    <source>
        <dbReference type="ARBA" id="ARBA00012891"/>
    </source>
</evidence>
<feature type="domain" description="Toprim" evidence="10">
    <location>
        <begin position="6"/>
        <end position="112"/>
    </location>
</feature>
<evidence type="ECO:0000256" key="1">
    <source>
        <dbReference type="ARBA" id="ARBA00000213"/>
    </source>
</evidence>
<dbReference type="SUPFAM" id="SSF56712">
    <property type="entry name" value="Prokaryotic type I DNA topoisomerase"/>
    <property type="match status" value="1"/>
</dbReference>
<feature type="domain" description="Topo IA-type catalytic" evidence="11">
    <location>
        <begin position="128"/>
        <end position="574"/>
    </location>
</feature>
<dbReference type="InterPro" id="IPR013825">
    <property type="entry name" value="Topo_IA_cen_sub2"/>
</dbReference>
<dbReference type="Gene3D" id="3.40.50.140">
    <property type="match status" value="1"/>
</dbReference>
<organism evidence="12">
    <name type="scientific">marine metagenome</name>
    <dbReference type="NCBI Taxonomy" id="408172"/>
    <lineage>
        <taxon>unclassified sequences</taxon>
        <taxon>metagenomes</taxon>
        <taxon>ecological metagenomes</taxon>
    </lineage>
</organism>
<dbReference type="InterPro" id="IPR013826">
    <property type="entry name" value="Topo_IA_cen_sub3"/>
</dbReference>
<dbReference type="SMART" id="SM00437">
    <property type="entry name" value="TOP1Ac"/>
    <property type="match status" value="1"/>
</dbReference>
<keyword evidence="7" id="KW-0238">DNA-binding</keyword>
<dbReference type="EC" id="5.6.2.1" evidence="3"/>
<dbReference type="Gene3D" id="1.10.290.10">
    <property type="entry name" value="Topoisomerase I, domain 4"/>
    <property type="match status" value="1"/>
</dbReference>
<dbReference type="PANTHER" id="PTHR42785">
    <property type="entry name" value="DNA TOPOISOMERASE, TYPE IA, CORE"/>
    <property type="match status" value="1"/>
</dbReference>
<dbReference type="PROSITE" id="PS52039">
    <property type="entry name" value="TOPO_IA_2"/>
    <property type="match status" value="1"/>
</dbReference>
<evidence type="ECO:0000256" key="7">
    <source>
        <dbReference type="ARBA" id="ARBA00023125"/>
    </source>
</evidence>
<dbReference type="InterPro" id="IPR000380">
    <property type="entry name" value="Topo_IA"/>
</dbReference>
<dbReference type="Gene3D" id="2.70.20.10">
    <property type="entry name" value="Topoisomerase I, domain 3"/>
    <property type="match status" value="1"/>
</dbReference>
<dbReference type="AlphaFoldDB" id="A0A381Q1B0"/>
<feature type="region of interest" description="Disordered" evidence="9">
    <location>
        <begin position="442"/>
        <end position="469"/>
    </location>
</feature>
<dbReference type="InterPro" id="IPR013497">
    <property type="entry name" value="Topo_IA_cen"/>
</dbReference>
<dbReference type="InterPro" id="IPR013824">
    <property type="entry name" value="Topo_IA_cen_sub1"/>
</dbReference>
<keyword evidence="6" id="KW-0799">Topoisomerase</keyword>
<evidence type="ECO:0000256" key="2">
    <source>
        <dbReference type="ARBA" id="ARBA00009446"/>
    </source>
</evidence>
<dbReference type="InterPro" id="IPR025589">
    <property type="entry name" value="Toprim_C_rpt"/>
</dbReference>
<name>A0A381Q1B0_9ZZZZ</name>
<dbReference type="PANTHER" id="PTHR42785:SF1">
    <property type="entry name" value="DNA TOPOISOMERASE"/>
    <property type="match status" value="1"/>
</dbReference>
<keyword evidence="4" id="KW-0479">Metal-binding</keyword>
<proteinExistence type="inferred from homology"/>
<evidence type="ECO:0000256" key="5">
    <source>
        <dbReference type="ARBA" id="ARBA00022842"/>
    </source>
</evidence>
<dbReference type="Pfam" id="PF01751">
    <property type="entry name" value="Toprim"/>
    <property type="match status" value="1"/>
</dbReference>
<dbReference type="HAMAP" id="MF_00952">
    <property type="entry name" value="Topoisom_1_prok"/>
    <property type="match status" value="1"/>
</dbReference>
<dbReference type="InterPro" id="IPR003601">
    <property type="entry name" value="Topo_IA_2"/>
</dbReference>
<evidence type="ECO:0000313" key="12">
    <source>
        <dbReference type="EMBL" id="SUZ73105.1"/>
    </source>
</evidence>
<dbReference type="PRINTS" id="PR00417">
    <property type="entry name" value="PRTPISMRASEI"/>
</dbReference>
<protein>
    <recommendedName>
        <fullName evidence="3">DNA topoisomerase</fullName>
        <ecNumber evidence="3">5.6.2.1</ecNumber>
    </recommendedName>
</protein>
<dbReference type="GO" id="GO:0003677">
    <property type="term" value="F:DNA binding"/>
    <property type="evidence" value="ECO:0007669"/>
    <property type="project" value="UniProtKB-KW"/>
</dbReference>
<dbReference type="InterPro" id="IPR005733">
    <property type="entry name" value="TopoI_bac-type"/>
</dbReference>
<keyword evidence="8" id="KW-0413">Isomerase</keyword>